<feature type="domain" description="HTH lacI-type" evidence="4">
    <location>
        <begin position="5"/>
        <end position="75"/>
    </location>
</feature>
<dbReference type="SUPFAM" id="SSF53822">
    <property type="entry name" value="Periplasmic binding protein-like I"/>
    <property type="match status" value="1"/>
</dbReference>
<evidence type="ECO:0000313" key="6">
    <source>
        <dbReference type="Proteomes" id="UP000044377"/>
    </source>
</evidence>
<dbReference type="PROSITE" id="PS00356">
    <property type="entry name" value="HTH_LACI_1"/>
    <property type="match status" value="1"/>
</dbReference>
<dbReference type="STRING" id="1109412.BN1221_00556c"/>
<dbReference type="CDD" id="cd01392">
    <property type="entry name" value="HTH_LacI"/>
    <property type="match status" value="1"/>
</dbReference>
<dbReference type="Proteomes" id="UP000044377">
    <property type="component" value="Unassembled WGS sequence"/>
</dbReference>
<dbReference type="InterPro" id="IPR028082">
    <property type="entry name" value="Peripla_BP_I"/>
</dbReference>
<keyword evidence="2" id="KW-0238">DNA-binding</keyword>
<evidence type="ECO:0000256" key="3">
    <source>
        <dbReference type="ARBA" id="ARBA00023163"/>
    </source>
</evidence>
<dbReference type="InterPro" id="IPR046335">
    <property type="entry name" value="LacI/GalR-like_sensor"/>
</dbReference>
<sequence>MKPKSITLYDVAEHAGVSYQTVSRVINQASHVSEKTRLKVESAMAALNYVPNRVAQQLAGKLSHTIGLATTNLSLHAPSQIVAAIKSKAGKMQFNVVISMIEQPGVAACKAAINSLLSQRVDGLIVNIPLENDDAQLVLRACGKVPVLFLDVSPSLVANTVLFDPHEGARLGVEHLVSLGHQRIALLTGPLTSVSARLRFEGWRQTLAQHRLQPIAVLHGDWSSLSGYEQTVRMLAEGALPTALLVANDQMALGALRALSESGLTVPGQVSVVGYDDTEDSACFIPPLTTIKQDFKVLGETSVHRLVELIHTPDAALSPQLLPITLVKRKTTAAPGESYASPQALADALSALARQVARLETR</sequence>
<evidence type="ECO:0000256" key="1">
    <source>
        <dbReference type="ARBA" id="ARBA00023015"/>
    </source>
</evidence>
<reference evidence="6" key="1">
    <citation type="submission" date="2015-01" db="EMBL/GenBank/DDBJ databases">
        <authorList>
            <person name="Paterson Steve"/>
        </authorList>
    </citation>
    <scope>NUCLEOTIDE SEQUENCE [LARGE SCALE GENOMIC DNA]</scope>
    <source>
        <strain evidence="6">OBR1</strain>
    </source>
</reference>
<keyword evidence="6" id="KW-1185">Reference proteome</keyword>
<protein>
    <submittedName>
        <fullName evidence="5">Transcriptional repressor of the lac operon</fullName>
    </submittedName>
</protein>
<evidence type="ECO:0000313" key="5">
    <source>
        <dbReference type="EMBL" id="CPR14149.1"/>
    </source>
</evidence>
<accession>A0A0G4JQF3</accession>
<dbReference type="NCBIfam" id="NF007075">
    <property type="entry name" value="PRK09526.1"/>
    <property type="match status" value="1"/>
</dbReference>
<gene>
    <name evidence="5" type="ORF">BN1221_00556c</name>
</gene>
<dbReference type="Gene3D" id="3.40.50.2300">
    <property type="match status" value="2"/>
</dbReference>
<dbReference type="PANTHER" id="PTHR30146">
    <property type="entry name" value="LACI-RELATED TRANSCRIPTIONAL REPRESSOR"/>
    <property type="match status" value="1"/>
</dbReference>
<keyword evidence="3" id="KW-0804">Transcription</keyword>
<evidence type="ECO:0000256" key="2">
    <source>
        <dbReference type="ARBA" id="ARBA00023125"/>
    </source>
</evidence>
<dbReference type="FunFam" id="1.10.260.40:FF:000002">
    <property type="entry name" value="HTH-type transcriptional repressor PurR"/>
    <property type="match status" value="1"/>
</dbReference>
<dbReference type="AlphaFoldDB" id="A0A0G4JQF3"/>
<dbReference type="InterPro" id="IPR010982">
    <property type="entry name" value="Lambda_DNA-bd_dom_sf"/>
</dbReference>
<dbReference type="SUPFAM" id="SSF47413">
    <property type="entry name" value="lambda repressor-like DNA-binding domains"/>
    <property type="match status" value="1"/>
</dbReference>
<evidence type="ECO:0000259" key="4">
    <source>
        <dbReference type="SMART" id="SM00354"/>
    </source>
</evidence>
<organism evidence="5 6">
    <name type="scientific">Brenneria goodwinii</name>
    <dbReference type="NCBI Taxonomy" id="1109412"/>
    <lineage>
        <taxon>Bacteria</taxon>
        <taxon>Pseudomonadati</taxon>
        <taxon>Pseudomonadota</taxon>
        <taxon>Gammaproteobacteria</taxon>
        <taxon>Enterobacterales</taxon>
        <taxon>Pectobacteriaceae</taxon>
        <taxon>Brenneria</taxon>
    </lineage>
</organism>
<name>A0A0G4JQF3_9GAMM</name>
<dbReference type="Gene3D" id="1.10.260.40">
    <property type="entry name" value="lambda repressor-like DNA-binding domains"/>
    <property type="match status" value="1"/>
</dbReference>
<dbReference type="Pfam" id="PF00356">
    <property type="entry name" value="LacI"/>
    <property type="match status" value="1"/>
</dbReference>
<dbReference type="SMART" id="SM00354">
    <property type="entry name" value="HTH_LACI"/>
    <property type="match status" value="1"/>
</dbReference>
<proteinExistence type="predicted"/>
<keyword evidence="1" id="KW-0805">Transcription regulation</keyword>
<dbReference type="GO" id="GO:0000976">
    <property type="term" value="F:transcription cis-regulatory region binding"/>
    <property type="evidence" value="ECO:0007669"/>
    <property type="project" value="TreeGrafter"/>
</dbReference>
<dbReference type="Pfam" id="PF13377">
    <property type="entry name" value="Peripla_BP_3"/>
    <property type="match status" value="1"/>
</dbReference>
<dbReference type="EMBL" id="CGIG01000001">
    <property type="protein sequence ID" value="CPR14149.1"/>
    <property type="molecule type" value="Genomic_DNA"/>
</dbReference>
<dbReference type="CDD" id="cd01574">
    <property type="entry name" value="PBP1_LacI"/>
    <property type="match status" value="1"/>
</dbReference>
<dbReference type="GO" id="GO:0003700">
    <property type="term" value="F:DNA-binding transcription factor activity"/>
    <property type="evidence" value="ECO:0007669"/>
    <property type="project" value="TreeGrafter"/>
</dbReference>
<dbReference type="PANTHER" id="PTHR30146:SF153">
    <property type="entry name" value="LACTOSE OPERON REPRESSOR"/>
    <property type="match status" value="1"/>
</dbReference>
<dbReference type="OrthoDB" id="9798934at2"/>
<dbReference type="RefSeq" id="WP_048636017.1">
    <property type="nucleotide sequence ID" value="NZ_CGIG01000001.1"/>
</dbReference>
<dbReference type="PRINTS" id="PR00036">
    <property type="entry name" value="HTHLACI"/>
</dbReference>
<dbReference type="InterPro" id="IPR000843">
    <property type="entry name" value="HTH_LacI"/>
</dbReference>